<comment type="similarity">
    <text evidence="2 5">Belongs to the pseudouridine synthase TruB family. Type 1 subfamily.</text>
</comment>
<dbReference type="HAMAP" id="MF_01080">
    <property type="entry name" value="TruB_bact"/>
    <property type="match status" value="1"/>
</dbReference>
<dbReference type="GO" id="GO:0031119">
    <property type="term" value="P:tRNA pseudouridine synthesis"/>
    <property type="evidence" value="ECO:0007669"/>
    <property type="project" value="UniProtKB-UniRule"/>
</dbReference>
<evidence type="ECO:0000259" key="6">
    <source>
        <dbReference type="Pfam" id="PF01509"/>
    </source>
</evidence>
<evidence type="ECO:0000256" key="1">
    <source>
        <dbReference type="ARBA" id="ARBA00000385"/>
    </source>
</evidence>
<evidence type="ECO:0000313" key="10">
    <source>
        <dbReference type="Proteomes" id="UP000557830"/>
    </source>
</evidence>
<dbReference type="RefSeq" id="WP_002826094.1">
    <property type="nucleotide sequence ID" value="NZ_AANOQZ020000001.1"/>
</dbReference>
<comment type="catalytic activity">
    <reaction evidence="1 5">
        <text>uridine(55) in tRNA = pseudouridine(55) in tRNA</text>
        <dbReference type="Rhea" id="RHEA:42532"/>
        <dbReference type="Rhea" id="RHEA-COMP:10101"/>
        <dbReference type="Rhea" id="RHEA-COMP:10102"/>
        <dbReference type="ChEBI" id="CHEBI:65314"/>
        <dbReference type="ChEBI" id="CHEBI:65315"/>
        <dbReference type="EC" id="5.4.99.25"/>
    </reaction>
</comment>
<evidence type="ECO:0000256" key="2">
    <source>
        <dbReference type="ARBA" id="ARBA00005642"/>
    </source>
</evidence>
<evidence type="ECO:0000256" key="3">
    <source>
        <dbReference type="ARBA" id="ARBA00022694"/>
    </source>
</evidence>
<reference evidence="7 10" key="1">
    <citation type="submission" date="2018-05" db="EMBL/GenBank/DDBJ databases">
        <authorList>
            <consortium name="NARMS: The National Antimicrobial Resistance Monitoring System"/>
        </authorList>
    </citation>
    <scope>NUCLEOTIDE SEQUENCE [LARGE SCALE GENOMIC DNA]</scope>
    <source>
        <strain evidence="8 9">FSIS11812579</strain>
        <strain evidence="7 10">FSIS1609200</strain>
    </source>
</reference>
<feature type="active site" description="Nucleophile" evidence="5">
    <location>
        <position position="38"/>
    </location>
</feature>
<dbReference type="SUPFAM" id="SSF55120">
    <property type="entry name" value="Pseudouridine synthase"/>
    <property type="match status" value="1"/>
</dbReference>
<dbReference type="AlphaFoldDB" id="A0A3Z9VHQ1"/>
<dbReference type="Proteomes" id="UP000333665">
    <property type="component" value="Unassembled WGS sequence"/>
</dbReference>
<evidence type="ECO:0000313" key="8">
    <source>
        <dbReference type="EMBL" id="EAL8416199.1"/>
    </source>
</evidence>
<evidence type="ECO:0000313" key="9">
    <source>
        <dbReference type="Proteomes" id="UP000333665"/>
    </source>
</evidence>
<organism evidence="7 10">
    <name type="scientific">Campylobacter coli</name>
    <dbReference type="NCBI Taxonomy" id="195"/>
    <lineage>
        <taxon>Bacteria</taxon>
        <taxon>Pseudomonadati</taxon>
        <taxon>Campylobacterota</taxon>
        <taxon>Epsilonproteobacteria</taxon>
        <taxon>Campylobacterales</taxon>
        <taxon>Campylobacteraceae</taxon>
        <taxon>Campylobacter</taxon>
    </lineage>
</organism>
<dbReference type="InterPro" id="IPR014780">
    <property type="entry name" value="tRNA_psdUridine_synth_TruB"/>
</dbReference>
<dbReference type="GO" id="GO:0160148">
    <property type="term" value="F:tRNA pseudouridine(55) synthase activity"/>
    <property type="evidence" value="ECO:0007669"/>
    <property type="project" value="UniProtKB-EC"/>
</dbReference>
<dbReference type="Proteomes" id="UP000557830">
    <property type="component" value="Unassembled WGS sequence"/>
</dbReference>
<dbReference type="Gene3D" id="3.30.2350.10">
    <property type="entry name" value="Pseudouridine synthase"/>
    <property type="match status" value="1"/>
</dbReference>
<dbReference type="PANTHER" id="PTHR13767:SF2">
    <property type="entry name" value="PSEUDOURIDYLATE SYNTHASE TRUB1"/>
    <property type="match status" value="1"/>
</dbReference>
<dbReference type="EC" id="5.4.99.25" evidence="5"/>
<proteinExistence type="inferred from homology"/>
<comment type="caution">
    <text evidence="7">The sequence shown here is derived from an EMBL/GenBank/DDBJ whole genome shotgun (WGS) entry which is preliminary data.</text>
</comment>
<dbReference type="Pfam" id="PF01509">
    <property type="entry name" value="TruB_N"/>
    <property type="match status" value="1"/>
</dbReference>
<dbReference type="GO" id="GO:0003723">
    <property type="term" value="F:RNA binding"/>
    <property type="evidence" value="ECO:0007669"/>
    <property type="project" value="InterPro"/>
</dbReference>
<accession>A0A3Z9VHQ1</accession>
<sequence length="272" mass="31638">MNKIFAAFKPAEMSSNAFLGQIKKRYKNKKAGYSGTLDPFAKGVLIVAFGQYTKLFRFLKKTPKTYQATLWLGVKSLSLDNKNIQEIKLIKAFDIKLLEQIKMELLGKISYTPPQFSAKRIEGKRAYEFAKRGENIELKSCIMEIFSCKIIHYTHPFLQLELSVSEGAYIRSYCELFAKKLGINATLSSLERIREGEFFYNHEKSLNVLEYLNLKPNFIKDLTKLENGTKISLEELKFQDEGFYYIENKKYFSIINIKENKVEYLLNKVEKC</sequence>
<evidence type="ECO:0000256" key="5">
    <source>
        <dbReference type="HAMAP-Rule" id="MF_01080"/>
    </source>
</evidence>
<dbReference type="InterPro" id="IPR020103">
    <property type="entry name" value="PsdUridine_synth_cat_dom_sf"/>
</dbReference>
<dbReference type="PANTHER" id="PTHR13767">
    <property type="entry name" value="TRNA-PSEUDOURIDINE SYNTHASE"/>
    <property type="match status" value="1"/>
</dbReference>
<feature type="domain" description="Pseudouridine synthase II N-terminal" evidence="6">
    <location>
        <begin position="23"/>
        <end position="170"/>
    </location>
</feature>
<evidence type="ECO:0000313" key="7">
    <source>
        <dbReference type="EMBL" id="EAJ1076414.1"/>
    </source>
</evidence>
<dbReference type="EMBL" id="AACRQU010000003">
    <property type="protein sequence ID" value="EAL8416199.1"/>
    <property type="molecule type" value="Genomic_DNA"/>
</dbReference>
<dbReference type="InterPro" id="IPR002501">
    <property type="entry name" value="PsdUridine_synth_N"/>
</dbReference>
<name>A0A3Z9VHQ1_CAMCO</name>
<keyword evidence="3 5" id="KW-0819">tRNA processing</keyword>
<keyword evidence="4 5" id="KW-0413">Isomerase</keyword>
<gene>
    <name evidence="5 7" type="primary">truB</name>
    <name evidence="7" type="ORF">BU953_02060</name>
    <name evidence="8" type="ORF">DYF97_02045</name>
</gene>
<dbReference type="GO" id="GO:1990481">
    <property type="term" value="P:mRNA pseudouridine synthesis"/>
    <property type="evidence" value="ECO:0007669"/>
    <property type="project" value="TreeGrafter"/>
</dbReference>
<protein>
    <recommendedName>
        <fullName evidence="5">tRNA pseudouridine synthase B</fullName>
        <ecNumber evidence="5">5.4.99.25</ecNumber>
    </recommendedName>
    <alternativeName>
        <fullName evidence="5">tRNA pseudouridine(55) synthase</fullName>
        <shortName evidence="5">Psi55 synthase</shortName>
    </alternativeName>
    <alternativeName>
        <fullName evidence="5">tRNA pseudouridylate synthase</fullName>
    </alternativeName>
    <alternativeName>
        <fullName evidence="5">tRNA-uridine isomerase</fullName>
    </alternativeName>
</protein>
<comment type="function">
    <text evidence="5">Responsible for synthesis of pseudouridine from uracil-55 in the psi GC loop of transfer RNAs.</text>
</comment>
<evidence type="ECO:0000256" key="4">
    <source>
        <dbReference type="ARBA" id="ARBA00023235"/>
    </source>
</evidence>
<dbReference type="NCBIfam" id="TIGR00431">
    <property type="entry name" value="TruB"/>
    <property type="match status" value="1"/>
</dbReference>
<dbReference type="EMBL" id="AABUYW010000003">
    <property type="protein sequence ID" value="EAJ1076414.1"/>
    <property type="molecule type" value="Genomic_DNA"/>
</dbReference>